<evidence type="ECO:0000313" key="1">
    <source>
        <dbReference type="EMBL" id="GIY48905.1"/>
    </source>
</evidence>
<evidence type="ECO:0000313" key="2">
    <source>
        <dbReference type="Proteomes" id="UP001054837"/>
    </source>
</evidence>
<proteinExistence type="predicted"/>
<accession>A0AAV4TVD1</accession>
<dbReference type="AlphaFoldDB" id="A0AAV4TVD1"/>
<name>A0AAV4TVD1_9ARAC</name>
<reference evidence="1 2" key="1">
    <citation type="submission" date="2021-06" db="EMBL/GenBank/DDBJ databases">
        <title>Caerostris darwini draft genome.</title>
        <authorList>
            <person name="Kono N."/>
            <person name="Arakawa K."/>
        </authorList>
    </citation>
    <scope>NUCLEOTIDE SEQUENCE [LARGE SCALE GENOMIC DNA]</scope>
</reference>
<gene>
    <name evidence="1" type="ORF">CDAR_109251</name>
</gene>
<keyword evidence="2" id="KW-1185">Reference proteome</keyword>
<comment type="caution">
    <text evidence="1">The sequence shown here is derived from an EMBL/GenBank/DDBJ whole genome shotgun (WGS) entry which is preliminary data.</text>
</comment>
<dbReference type="EMBL" id="BPLQ01010169">
    <property type="protein sequence ID" value="GIY48905.1"/>
    <property type="molecule type" value="Genomic_DNA"/>
</dbReference>
<organism evidence="1 2">
    <name type="scientific">Caerostris darwini</name>
    <dbReference type="NCBI Taxonomy" id="1538125"/>
    <lineage>
        <taxon>Eukaryota</taxon>
        <taxon>Metazoa</taxon>
        <taxon>Ecdysozoa</taxon>
        <taxon>Arthropoda</taxon>
        <taxon>Chelicerata</taxon>
        <taxon>Arachnida</taxon>
        <taxon>Araneae</taxon>
        <taxon>Araneomorphae</taxon>
        <taxon>Entelegynae</taxon>
        <taxon>Araneoidea</taxon>
        <taxon>Araneidae</taxon>
        <taxon>Caerostris</taxon>
    </lineage>
</organism>
<protein>
    <submittedName>
        <fullName evidence="1">Uncharacterized protein</fullName>
    </submittedName>
</protein>
<dbReference type="Proteomes" id="UP001054837">
    <property type="component" value="Unassembled WGS sequence"/>
</dbReference>
<sequence length="131" mass="14887">MVLSGCCRFIVHRERDVVASMGYDMLPFTLFFSKKWGLDKGQLTMRVLYSFVVVVYMYDKGKVRCVPIGRGKELNQKRVHFVLQTRRERGRHKSLLGGKEEPHGDDLSKEAATMLHEREAQQVGSVITGGG</sequence>